<evidence type="ECO:0000313" key="2">
    <source>
        <dbReference type="EMBL" id="TRO81757.1"/>
    </source>
</evidence>
<gene>
    <name evidence="2" type="ORF">FL622_08095</name>
</gene>
<dbReference type="RefSeq" id="WP_092057584.1">
    <property type="nucleotide sequence ID" value="NZ_FOJJ01000037.1"/>
</dbReference>
<protein>
    <submittedName>
        <fullName evidence="2">NusG domain II-containing protein</fullName>
    </submittedName>
</protein>
<dbReference type="Gene3D" id="2.60.320.10">
    <property type="entry name" value="N-utilization substance G protein NusG, insert domain"/>
    <property type="match status" value="1"/>
</dbReference>
<dbReference type="EMBL" id="VJVV01000005">
    <property type="protein sequence ID" value="TRO81757.1"/>
    <property type="molecule type" value="Genomic_DNA"/>
</dbReference>
<dbReference type="Proteomes" id="UP000317155">
    <property type="component" value="Unassembled WGS sequence"/>
</dbReference>
<keyword evidence="3" id="KW-1185">Reference proteome</keyword>
<evidence type="ECO:0000256" key="1">
    <source>
        <dbReference type="SAM" id="Phobius"/>
    </source>
</evidence>
<keyword evidence="1" id="KW-0472">Membrane</keyword>
<keyword evidence="1" id="KW-0812">Transmembrane</keyword>
<dbReference type="AlphaFoldDB" id="A0A550JEV2"/>
<feature type="transmembrane region" description="Helical" evidence="1">
    <location>
        <begin position="14"/>
        <end position="33"/>
    </location>
</feature>
<sequence>MRALLGCMTGLDRLIVATLLLTVFASFFLLGALPQGERVLVERDGRLLFSAPLAENRVVDLEGPLGRTRLEIRDGRARILASPCPTKACIGMGAIARRGELLACVPNQLLVRIDGEGGGADHDLLSR</sequence>
<evidence type="ECO:0000313" key="3">
    <source>
        <dbReference type="Proteomes" id="UP000317155"/>
    </source>
</evidence>
<organism evidence="2 3">
    <name type="scientific">Trichloromonas acetexigens</name>
    <dbReference type="NCBI Taxonomy" id="38815"/>
    <lineage>
        <taxon>Bacteria</taxon>
        <taxon>Pseudomonadati</taxon>
        <taxon>Thermodesulfobacteriota</taxon>
        <taxon>Desulfuromonadia</taxon>
        <taxon>Desulfuromonadales</taxon>
        <taxon>Trichloromonadaceae</taxon>
        <taxon>Trichloromonas</taxon>
    </lineage>
</organism>
<dbReference type="Pfam" id="PF07009">
    <property type="entry name" value="NusG_II"/>
    <property type="match status" value="1"/>
</dbReference>
<dbReference type="InterPro" id="IPR038690">
    <property type="entry name" value="NusG_2_sf"/>
</dbReference>
<proteinExistence type="predicted"/>
<dbReference type="CDD" id="cd09910">
    <property type="entry name" value="NGN-insert_like"/>
    <property type="match status" value="1"/>
</dbReference>
<reference evidence="2 3" key="1">
    <citation type="submission" date="2019-07" db="EMBL/GenBank/DDBJ databases">
        <title>Insights of Desulfuromonas acetexigens electromicrobiology.</title>
        <authorList>
            <person name="Katuri K."/>
            <person name="Sapireddy V."/>
            <person name="Shaw D.R."/>
            <person name="Saikaly P."/>
        </authorList>
    </citation>
    <scope>NUCLEOTIDE SEQUENCE [LARGE SCALE GENOMIC DNA]</scope>
    <source>
        <strain evidence="2 3">2873</strain>
    </source>
</reference>
<name>A0A550JEV2_9BACT</name>
<keyword evidence="1" id="KW-1133">Transmembrane helix</keyword>
<accession>A0A550JEV2</accession>
<comment type="caution">
    <text evidence="2">The sequence shown here is derived from an EMBL/GenBank/DDBJ whole genome shotgun (WGS) entry which is preliminary data.</text>
</comment>
<dbReference type="OrthoDB" id="47603at2"/>